<feature type="domain" description="Acetophenone carboxylase-like C-terminal" evidence="4">
    <location>
        <begin position="516"/>
        <end position="592"/>
    </location>
</feature>
<accession>A0ABP4I625</accession>
<dbReference type="PANTHER" id="PTHR11365:SF23">
    <property type="entry name" value="HYPOTHETICAL 5-OXOPROLINASE (EUROFUNG)-RELATED"/>
    <property type="match status" value="1"/>
</dbReference>
<feature type="domain" description="Hydantoinase/oxoprolinase N-terminal" evidence="3">
    <location>
        <begin position="5"/>
        <end position="88"/>
    </location>
</feature>
<dbReference type="Proteomes" id="UP001501414">
    <property type="component" value="Unassembled WGS sequence"/>
</dbReference>
<dbReference type="EMBL" id="BAAAJK010000001">
    <property type="protein sequence ID" value="GAA1380309.1"/>
    <property type="molecule type" value="Genomic_DNA"/>
</dbReference>
<dbReference type="InterPro" id="IPR045079">
    <property type="entry name" value="Oxoprolinase-like"/>
</dbReference>
<feature type="domain" description="Hydantoinase A/oxoprolinase" evidence="2">
    <location>
        <begin position="183"/>
        <end position="463"/>
    </location>
</feature>
<gene>
    <name evidence="5" type="ORF">GCM10009613_04470</name>
</gene>
<organism evidence="5 6">
    <name type="scientific">Pseudonocardia kongjuensis</name>
    <dbReference type="NCBI Taxonomy" id="102227"/>
    <lineage>
        <taxon>Bacteria</taxon>
        <taxon>Bacillati</taxon>
        <taxon>Actinomycetota</taxon>
        <taxon>Actinomycetes</taxon>
        <taxon>Pseudonocardiales</taxon>
        <taxon>Pseudonocardiaceae</taxon>
        <taxon>Pseudonocardia</taxon>
    </lineage>
</organism>
<protein>
    <submittedName>
        <fullName evidence="5">Hydantoinase/oxoprolinase family protein</fullName>
    </submittedName>
</protein>
<proteinExistence type="predicted"/>
<dbReference type="InterPro" id="IPR049517">
    <property type="entry name" value="ACX-like_C"/>
</dbReference>
<keyword evidence="6" id="KW-1185">Reference proteome</keyword>
<dbReference type="Pfam" id="PF05378">
    <property type="entry name" value="Hydant_A_N"/>
    <property type="match status" value="1"/>
</dbReference>
<feature type="region of interest" description="Disordered" evidence="1">
    <location>
        <begin position="517"/>
        <end position="536"/>
    </location>
</feature>
<evidence type="ECO:0000313" key="6">
    <source>
        <dbReference type="Proteomes" id="UP001501414"/>
    </source>
</evidence>
<evidence type="ECO:0000256" key="1">
    <source>
        <dbReference type="SAM" id="MobiDB-lite"/>
    </source>
</evidence>
<reference evidence="6" key="1">
    <citation type="journal article" date="2019" name="Int. J. Syst. Evol. Microbiol.">
        <title>The Global Catalogue of Microorganisms (GCM) 10K type strain sequencing project: providing services to taxonomists for standard genome sequencing and annotation.</title>
        <authorList>
            <consortium name="The Broad Institute Genomics Platform"/>
            <consortium name="The Broad Institute Genome Sequencing Center for Infectious Disease"/>
            <person name="Wu L."/>
            <person name="Ma J."/>
        </authorList>
    </citation>
    <scope>NUCLEOTIDE SEQUENCE [LARGE SCALE GENOMIC DNA]</scope>
    <source>
        <strain evidence="6">JCM 11896</strain>
    </source>
</reference>
<dbReference type="InterPro" id="IPR002821">
    <property type="entry name" value="Hydantoinase_A"/>
</dbReference>
<sequence>MPVTIDIDTGGTFTDVFVVRDGTVHTAKTLTTPHDLALCFRAAVEAAAERLGTGVPDMLRDTVAVRYATTVGTNTVIQRSGPRLGLLTDDTTIAAGGPGTGVGTFVDTGMVARVPDGTSGLAETRGLLQDGARGLVVASADPARETSMAATFTEHHPRHCLDAVPMLRAGELSAGRDPVRAAATALFNAYVHPDVADYLYRAEDYLRDQGYARPLRVVHNDGRAARVARTVAAKTYNSGPAAGLLGAAAVARHHRIRDLVTLDMGGTSLDVSVLRSGEVPYHEHGVVAGVEIDLPLPDLLAFGLGGGSIAWADGTELRVGPQSAGASPGPACFGFGGAEPTVTDADAVLGVLRPETFLGGGMELDVTAARRVFTPLADRFGITVEEIAARALDTAHRAAGTGIAAELHRRGVHPATVTALAFGGNGATHGAAIAAAAGIRSVLVLPFGPVFSAYGASTVDVRHVHDAPADGADGASLRERVLRDMRGEGIAATDVELTVTRVGHDEHRRVVVEGVHRLPHHPPTGPRLPVATAGGSTSDRPVYWPGHGRLDTAVLRPQGPAAGTVVTGPALVDSADTTLCVPPGWTLRVDDHGAALLGAPTGGSDR</sequence>
<dbReference type="Pfam" id="PF19278">
    <property type="entry name" value="Hydant_A_C"/>
    <property type="match status" value="1"/>
</dbReference>
<comment type="caution">
    <text evidence="5">The sequence shown here is derived from an EMBL/GenBank/DDBJ whole genome shotgun (WGS) entry which is preliminary data.</text>
</comment>
<dbReference type="PANTHER" id="PTHR11365">
    <property type="entry name" value="5-OXOPROLINASE RELATED"/>
    <property type="match status" value="1"/>
</dbReference>
<dbReference type="InterPro" id="IPR008040">
    <property type="entry name" value="Hydant_A_N"/>
</dbReference>
<dbReference type="RefSeq" id="WP_344017862.1">
    <property type="nucleotide sequence ID" value="NZ_BAAAJK010000001.1"/>
</dbReference>
<dbReference type="Pfam" id="PF01968">
    <property type="entry name" value="Hydantoinase_A"/>
    <property type="match status" value="1"/>
</dbReference>
<name>A0ABP4I625_9PSEU</name>
<evidence type="ECO:0000259" key="3">
    <source>
        <dbReference type="Pfam" id="PF05378"/>
    </source>
</evidence>
<evidence type="ECO:0000313" key="5">
    <source>
        <dbReference type="EMBL" id="GAA1380309.1"/>
    </source>
</evidence>
<evidence type="ECO:0000259" key="4">
    <source>
        <dbReference type="Pfam" id="PF19278"/>
    </source>
</evidence>
<evidence type="ECO:0000259" key="2">
    <source>
        <dbReference type="Pfam" id="PF01968"/>
    </source>
</evidence>